<evidence type="ECO:0000256" key="1">
    <source>
        <dbReference type="ARBA" id="ARBA00000971"/>
    </source>
</evidence>
<comment type="catalytic activity">
    <reaction evidence="1">
        <text>[protein]-peptidylproline (omega=180) = [protein]-peptidylproline (omega=0)</text>
        <dbReference type="Rhea" id="RHEA:16237"/>
        <dbReference type="Rhea" id="RHEA-COMP:10747"/>
        <dbReference type="Rhea" id="RHEA-COMP:10748"/>
        <dbReference type="ChEBI" id="CHEBI:83833"/>
        <dbReference type="ChEBI" id="CHEBI:83834"/>
        <dbReference type="EC" id="5.2.1.8"/>
    </reaction>
</comment>
<comment type="caution">
    <text evidence="6">The sequence shown here is derived from an EMBL/GenBank/DDBJ whole genome shotgun (WGS) entry which is preliminary data.</text>
</comment>
<dbReference type="AlphaFoldDB" id="X1J886"/>
<evidence type="ECO:0000256" key="3">
    <source>
        <dbReference type="ARBA" id="ARBA00022729"/>
    </source>
</evidence>
<dbReference type="EMBL" id="BARV01000854">
    <property type="protein sequence ID" value="GAH90192.1"/>
    <property type="molecule type" value="Genomic_DNA"/>
</dbReference>
<accession>X1J886</accession>
<sequence length="199" mass="23344">IVIVLKSGSTRNEVTETVESKSFINEDVLAVVNGEEITRRALNQQFETLPQQYKEYFKDDKTGFLEELVTRQLLLQAARRENIQKQPEYKTAFAQNPGQEEQVVINLLLKNIVVDVSITESELREFFDQYKDQLPVKDYDAVKEQLRPMALEEKQRLAIEEYINNLKSTAKIIRNEKWIEARNKEELRNIILLAERNRS</sequence>
<reference evidence="6" key="1">
    <citation type="journal article" date="2014" name="Front. Microbiol.">
        <title>High frequency of phylogenetically diverse reductive dehalogenase-homologous genes in deep subseafloor sedimentary metagenomes.</title>
        <authorList>
            <person name="Kawai M."/>
            <person name="Futagami T."/>
            <person name="Toyoda A."/>
            <person name="Takaki Y."/>
            <person name="Nishi S."/>
            <person name="Hori S."/>
            <person name="Arai W."/>
            <person name="Tsubouchi T."/>
            <person name="Morono Y."/>
            <person name="Uchiyama I."/>
            <person name="Ito T."/>
            <person name="Fujiyama A."/>
            <person name="Inagaki F."/>
            <person name="Takami H."/>
        </authorList>
    </citation>
    <scope>NUCLEOTIDE SEQUENCE</scope>
    <source>
        <strain evidence="6">Expedition CK06-06</strain>
    </source>
</reference>
<gene>
    <name evidence="6" type="ORF">S06H3_02811</name>
</gene>
<dbReference type="InterPro" id="IPR027304">
    <property type="entry name" value="Trigger_fact/SurA_dom_sf"/>
</dbReference>
<evidence type="ECO:0000256" key="5">
    <source>
        <dbReference type="ARBA" id="ARBA00023235"/>
    </source>
</evidence>
<feature type="non-terminal residue" evidence="6">
    <location>
        <position position="1"/>
    </location>
</feature>
<protein>
    <recommendedName>
        <fullName evidence="2">peptidylprolyl isomerase</fullName>
        <ecNumber evidence="2">5.2.1.8</ecNumber>
    </recommendedName>
</protein>
<dbReference type="Gene3D" id="1.10.4030.10">
    <property type="entry name" value="Porin chaperone SurA, peptide-binding domain"/>
    <property type="match status" value="1"/>
</dbReference>
<dbReference type="PANTHER" id="PTHR47245:SF1">
    <property type="entry name" value="FOLDASE PROTEIN PRSA"/>
    <property type="match status" value="1"/>
</dbReference>
<dbReference type="Gene3D" id="1.10.8.1040">
    <property type="match status" value="1"/>
</dbReference>
<dbReference type="PANTHER" id="PTHR47245">
    <property type="entry name" value="PEPTIDYLPROLYL ISOMERASE"/>
    <property type="match status" value="1"/>
</dbReference>
<evidence type="ECO:0000256" key="4">
    <source>
        <dbReference type="ARBA" id="ARBA00023110"/>
    </source>
</evidence>
<keyword evidence="5" id="KW-0413">Isomerase</keyword>
<dbReference type="EC" id="5.2.1.8" evidence="2"/>
<organism evidence="6">
    <name type="scientific">marine sediment metagenome</name>
    <dbReference type="NCBI Taxonomy" id="412755"/>
    <lineage>
        <taxon>unclassified sequences</taxon>
        <taxon>metagenomes</taxon>
        <taxon>ecological metagenomes</taxon>
    </lineage>
</organism>
<evidence type="ECO:0000256" key="2">
    <source>
        <dbReference type="ARBA" id="ARBA00013194"/>
    </source>
</evidence>
<dbReference type="GO" id="GO:0003755">
    <property type="term" value="F:peptidyl-prolyl cis-trans isomerase activity"/>
    <property type="evidence" value="ECO:0007669"/>
    <property type="project" value="UniProtKB-KW"/>
</dbReference>
<proteinExistence type="predicted"/>
<dbReference type="InterPro" id="IPR050245">
    <property type="entry name" value="PrsA_foldase"/>
</dbReference>
<keyword evidence="4" id="KW-0697">Rotamase</keyword>
<name>X1J886_9ZZZZ</name>
<dbReference type="SUPFAM" id="SSF109998">
    <property type="entry name" value="Triger factor/SurA peptide-binding domain-like"/>
    <property type="match status" value="1"/>
</dbReference>
<keyword evidence="3" id="KW-0732">Signal</keyword>
<evidence type="ECO:0000313" key="6">
    <source>
        <dbReference type="EMBL" id="GAH90192.1"/>
    </source>
</evidence>